<keyword evidence="5" id="KW-0560">Oxidoreductase</keyword>
<dbReference type="GO" id="GO:0016491">
    <property type="term" value="F:oxidoreductase activity"/>
    <property type="evidence" value="ECO:0007669"/>
    <property type="project" value="UniProtKB-KW"/>
</dbReference>
<keyword evidence="7" id="KW-0576">Peroxisome</keyword>
<evidence type="ECO:0000256" key="1">
    <source>
        <dbReference type="ARBA" id="ARBA00004173"/>
    </source>
</evidence>
<dbReference type="CDD" id="cd09762">
    <property type="entry name" value="HSDL2_SDR_c"/>
    <property type="match status" value="1"/>
</dbReference>
<dbReference type="GO" id="GO:0005777">
    <property type="term" value="C:peroxisome"/>
    <property type="evidence" value="ECO:0007669"/>
    <property type="project" value="UniProtKB-SubCell"/>
</dbReference>
<evidence type="ECO:0000256" key="6">
    <source>
        <dbReference type="ARBA" id="ARBA00023128"/>
    </source>
</evidence>
<evidence type="ECO:0000313" key="11">
    <source>
        <dbReference type="Proteomes" id="UP000075902"/>
    </source>
</evidence>
<dbReference type="FunFam" id="3.40.50.720:FF:000301">
    <property type="entry name" value="Hydroxysteroid dehydrogenase like 2"/>
    <property type="match status" value="2"/>
</dbReference>
<dbReference type="AlphaFoldDB" id="A0A182U8T1"/>
<reference evidence="11" key="1">
    <citation type="submission" date="2014-01" db="EMBL/GenBank/DDBJ databases">
        <title>The Genome Sequence of Anopheles melas CM1001059_A (V2).</title>
        <authorList>
            <consortium name="The Broad Institute Genomics Platform"/>
            <person name="Neafsey D.E."/>
            <person name="Besansky N."/>
            <person name="Howell P."/>
            <person name="Walton C."/>
            <person name="Young S.K."/>
            <person name="Zeng Q."/>
            <person name="Gargeya S."/>
            <person name="Fitzgerald M."/>
            <person name="Haas B."/>
            <person name="Abouelleil A."/>
            <person name="Allen A.W."/>
            <person name="Alvarado L."/>
            <person name="Arachchi H.M."/>
            <person name="Berlin A.M."/>
            <person name="Chapman S.B."/>
            <person name="Gainer-Dewar J."/>
            <person name="Goldberg J."/>
            <person name="Griggs A."/>
            <person name="Gujja S."/>
            <person name="Hansen M."/>
            <person name="Howarth C."/>
            <person name="Imamovic A."/>
            <person name="Ireland A."/>
            <person name="Larimer J."/>
            <person name="McCowan C."/>
            <person name="Murphy C."/>
            <person name="Pearson M."/>
            <person name="Poon T.W."/>
            <person name="Priest M."/>
            <person name="Roberts A."/>
            <person name="Saif S."/>
            <person name="Shea T."/>
            <person name="Sisk P."/>
            <person name="Sykes S."/>
            <person name="Wortman J."/>
            <person name="Nusbaum C."/>
            <person name="Birren B."/>
        </authorList>
    </citation>
    <scope>NUCLEOTIDE SEQUENCE [LARGE SCALE GENOMIC DNA]</scope>
    <source>
        <strain evidence="11">CM1001059</strain>
    </source>
</reference>
<dbReference type="InterPro" id="IPR036291">
    <property type="entry name" value="NAD(P)-bd_dom_sf"/>
</dbReference>
<accession>A0A182U8T1</accession>
<dbReference type="SUPFAM" id="SSF51735">
    <property type="entry name" value="NAD(P)-binding Rossmann-fold domains"/>
    <property type="match status" value="2"/>
</dbReference>
<comment type="similarity">
    <text evidence="3">Belongs to the short-chain dehydrogenases/reductases (SDR) family.</text>
</comment>
<organism evidence="10 11">
    <name type="scientific">Anopheles melas</name>
    <dbReference type="NCBI Taxonomy" id="34690"/>
    <lineage>
        <taxon>Eukaryota</taxon>
        <taxon>Metazoa</taxon>
        <taxon>Ecdysozoa</taxon>
        <taxon>Arthropoda</taxon>
        <taxon>Hexapoda</taxon>
        <taxon>Insecta</taxon>
        <taxon>Pterygota</taxon>
        <taxon>Neoptera</taxon>
        <taxon>Endopterygota</taxon>
        <taxon>Diptera</taxon>
        <taxon>Nematocera</taxon>
        <taxon>Culicoidea</taxon>
        <taxon>Culicidae</taxon>
        <taxon>Anophelinae</taxon>
        <taxon>Anopheles</taxon>
    </lineage>
</organism>
<evidence type="ECO:0000256" key="3">
    <source>
        <dbReference type="ARBA" id="ARBA00006484"/>
    </source>
</evidence>
<evidence type="ECO:0000259" key="9">
    <source>
        <dbReference type="Pfam" id="PF02036"/>
    </source>
</evidence>
<dbReference type="EnsemblMetazoa" id="AMEC016006-RA">
    <property type="protein sequence ID" value="AMEC016006-PA"/>
    <property type="gene ID" value="AMEC016006"/>
</dbReference>
<dbReference type="Gene3D" id="3.40.50.720">
    <property type="entry name" value="NAD(P)-binding Rossmann-like Domain"/>
    <property type="match status" value="2"/>
</dbReference>
<evidence type="ECO:0000256" key="5">
    <source>
        <dbReference type="ARBA" id="ARBA00023002"/>
    </source>
</evidence>
<dbReference type="Gene3D" id="3.30.1050.10">
    <property type="entry name" value="SCP2 sterol-binding domain"/>
    <property type="match status" value="1"/>
</dbReference>
<dbReference type="Proteomes" id="UP000075902">
    <property type="component" value="Unassembled WGS sequence"/>
</dbReference>
<dbReference type="InterPro" id="IPR002347">
    <property type="entry name" value="SDR_fam"/>
</dbReference>
<dbReference type="InterPro" id="IPR003033">
    <property type="entry name" value="SCP2_sterol-bd_dom"/>
</dbReference>
<keyword evidence="4" id="KW-0521">NADP</keyword>
<dbReference type="NCBIfam" id="NF006133">
    <property type="entry name" value="PRK08278.1"/>
    <property type="match status" value="2"/>
</dbReference>
<keyword evidence="6" id="KW-0496">Mitochondrion</keyword>
<dbReference type="VEuPathDB" id="VectorBase:AMEC016006"/>
<dbReference type="Pfam" id="PF00106">
    <property type="entry name" value="adh_short"/>
    <property type="match status" value="2"/>
</dbReference>
<dbReference type="STRING" id="34690.A0A182U8T1"/>
<sequence>MINTGKLAGRTLFITGASRGIGKAIALRAAQDGANVVVAAKTADPHPKLPGTIYTAAKEIEAAGGKALPCVVDVRDEGAVRTAVQNAVAKFGGIDIVVNNASAISLTPTEQTDMKRFDLMHQINTRGTFLVSKECIPYLRKSNHAHILNISPPLNMAPHWFSNHVAYTMAKYGMSMCVLGMAKELESANIAVNALWPRTAIHTAAMEMLTGKESDQFSRKPEIMADAAYAILSKEPRLVTGKFLIDDEVLQAEGITDLKQYACVPENADKLMPDFFLDVEPEKLVEFAAEGSHAASLKKPAGEAAAGGKIEGLFQKIESLLSEEIVRKTGAVYEFKVKGEESGTWFADLKNGTGKVGKGNPPATADAVLTMDSKHFFDMFTGKLKPANAFMTGKLKISGDLQKAMKLEKLMGGLKSKLGIGKAIALKAARDGANIVLAAKTAEPHPKLPGTIYTAAAEIEAAGGKALPCVVDVRSEEDVRAAVQKAVQTFGGIDIVVNNASAISLTPTEETDMKRYDLMHNINTRGTFLVSKECLPYLRKSKHAHILNISPPLNMEPHWFSNHVAYTMAKYGMSMCVLGMAREYESANISVNALWPRTIIYTAAVEMLHGQEGYPFSRKPEIMADAAYAILCRSAGANTGNFFIDDEVLAAEGITDMAQYACVPGNALILTPDIFVNEKKSKL</sequence>
<dbReference type="Pfam" id="PF02036">
    <property type="entry name" value="SCP2"/>
    <property type="match status" value="1"/>
</dbReference>
<evidence type="ECO:0000313" key="10">
    <source>
        <dbReference type="EnsemblMetazoa" id="AMEC016006-PA"/>
    </source>
</evidence>
<dbReference type="GO" id="GO:0005739">
    <property type="term" value="C:mitochondrion"/>
    <property type="evidence" value="ECO:0007669"/>
    <property type="project" value="UniProtKB-SubCell"/>
</dbReference>
<reference evidence="10" key="2">
    <citation type="submission" date="2020-05" db="UniProtKB">
        <authorList>
            <consortium name="EnsemblMetazoa"/>
        </authorList>
    </citation>
    <scope>IDENTIFICATION</scope>
    <source>
        <strain evidence="10">CM1001059</strain>
    </source>
</reference>
<name>A0A182U8T1_9DIPT</name>
<keyword evidence="11" id="KW-1185">Reference proteome</keyword>
<proteinExistence type="inferred from homology"/>
<dbReference type="SUPFAM" id="SSF55718">
    <property type="entry name" value="SCP-like"/>
    <property type="match status" value="1"/>
</dbReference>
<comment type="subcellular location">
    <subcellularLocation>
        <location evidence="1">Mitochondrion</location>
    </subcellularLocation>
    <subcellularLocation>
        <location evidence="2">Peroxisome</location>
    </subcellularLocation>
</comment>
<dbReference type="PANTHER" id="PTHR42808">
    <property type="entry name" value="HYDROXYSTEROID DEHYDROGENASE-LIKE PROTEIN 2"/>
    <property type="match status" value="1"/>
</dbReference>
<dbReference type="PRINTS" id="PR00081">
    <property type="entry name" value="GDHRDH"/>
</dbReference>
<evidence type="ECO:0000256" key="2">
    <source>
        <dbReference type="ARBA" id="ARBA00004275"/>
    </source>
</evidence>
<evidence type="ECO:0000256" key="8">
    <source>
        <dbReference type="ARBA" id="ARBA00040243"/>
    </source>
</evidence>
<protein>
    <recommendedName>
        <fullName evidence="8">Hydroxysteroid dehydrogenase-like protein 2</fullName>
    </recommendedName>
</protein>
<dbReference type="InterPro" id="IPR036527">
    <property type="entry name" value="SCP2_sterol-bd_dom_sf"/>
</dbReference>
<evidence type="ECO:0000256" key="4">
    <source>
        <dbReference type="ARBA" id="ARBA00022857"/>
    </source>
</evidence>
<dbReference type="PANTHER" id="PTHR42808:SF3">
    <property type="entry name" value="HYDROXYSTEROID DEHYDROGENASE-LIKE PROTEIN 2"/>
    <property type="match status" value="1"/>
</dbReference>
<evidence type="ECO:0000256" key="7">
    <source>
        <dbReference type="ARBA" id="ARBA00023140"/>
    </source>
</evidence>
<dbReference type="InterPro" id="IPR051935">
    <property type="entry name" value="HSDL2"/>
</dbReference>
<feature type="domain" description="SCP2" evidence="9">
    <location>
        <begin position="321"/>
        <end position="411"/>
    </location>
</feature>